<dbReference type="Gene3D" id="3.40.50.720">
    <property type="entry name" value="NAD(P)-binding Rossmann-like Domain"/>
    <property type="match status" value="1"/>
</dbReference>
<dbReference type="GO" id="GO:0009423">
    <property type="term" value="P:chorismate biosynthetic process"/>
    <property type="evidence" value="ECO:0007669"/>
    <property type="project" value="TreeGrafter"/>
</dbReference>
<evidence type="ECO:0000313" key="6">
    <source>
        <dbReference type="Proteomes" id="UP000186002"/>
    </source>
</evidence>
<dbReference type="CDD" id="cd01065">
    <property type="entry name" value="NAD_bind_Shikimate_DH"/>
    <property type="match status" value="1"/>
</dbReference>
<dbReference type="Gene3D" id="3.40.50.10860">
    <property type="entry name" value="Leucine Dehydrogenase, chain A, domain 1"/>
    <property type="match status" value="1"/>
</dbReference>
<dbReference type="STRING" id="735517.SAMN05444272_0840"/>
<keyword evidence="6" id="KW-1185">Reference proteome</keyword>
<dbReference type="GO" id="GO:0004764">
    <property type="term" value="F:shikimate 3-dehydrogenase (NADP+) activity"/>
    <property type="evidence" value="ECO:0007669"/>
    <property type="project" value="InterPro"/>
</dbReference>
<dbReference type="GO" id="GO:0019632">
    <property type="term" value="P:shikimate metabolic process"/>
    <property type="evidence" value="ECO:0007669"/>
    <property type="project" value="TreeGrafter"/>
</dbReference>
<comment type="pathway">
    <text evidence="1">Metabolic intermediate biosynthesis; chorismate biosynthesis; chorismate from D-erythrose 4-phosphate and phosphoenolpyruvate: step 4/7.</text>
</comment>
<dbReference type="AlphaFoldDB" id="A0A1M7BHJ2"/>
<keyword evidence="3" id="KW-0028">Amino-acid biosynthesis</keyword>
<feature type="domain" description="Shikimate dehydrogenase substrate binding N-terminal" evidence="4">
    <location>
        <begin position="12"/>
        <end position="94"/>
    </location>
</feature>
<proteinExistence type="predicted"/>
<dbReference type="GO" id="GO:0050661">
    <property type="term" value="F:NADP binding"/>
    <property type="evidence" value="ECO:0007669"/>
    <property type="project" value="TreeGrafter"/>
</dbReference>
<evidence type="ECO:0000256" key="3">
    <source>
        <dbReference type="ARBA" id="ARBA00023141"/>
    </source>
</evidence>
<evidence type="ECO:0000256" key="1">
    <source>
        <dbReference type="ARBA" id="ARBA00004871"/>
    </source>
</evidence>
<dbReference type="GO" id="GO:0005829">
    <property type="term" value="C:cytosol"/>
    <property type="evidence" value="ECO:0007669"/>
    <property type="project" value="TreeGrafter"/>
</dbReference>
<evidence type="ECO:0000256" key="2">
    <source>
        <dbReference type="ARBA" id="ARBA00023002"/>
    </source>
</evidence>
<protein>
    <submittedName>
        <fullName evidence="5">Shikimate dehydrogenase</fullName>
    </submittedName>
</protein>
<dbReference type="Pfam" id="PF08501">
    <property type="entry name" value="Shikimate_dh_N"/>
    <property type="match status" value="1"/>
</dbReference>
<dbReference type="InterPro" id="IPR013708">
    <property type="entry name" value="Shikimate_DH-bd_N"/>
</dbReference>
<accession>A0A1M7BHJ2</accession>
<keyword evidence="3" id="KW-0057">Aromatic amino acid biosynthesis</keyword>
<name>A0A1M7BHJ2_9HYPH</name>
<dbReference type="SUPFAM" id="SSF51735">
    <property type="entry name" value="NAD(P)-binding Rossmann-fold domains"/>
    <property type="match status" value="1"/>
</dbReference>
<dbReference type="SUPFAM" id="SSF53223">
    <property type="entry name" value="Aminoacid dehydrogenase-like, N-terminal domain"/>
    <property type="match status" value="1"/>
</dbReference>
<reference evidence="5 6" key="1">
    <citation type="submission" date="2016-11" db="EMBL/GenBank/DDBJ databases">
        <authorList>
            <person name="Jaros S."/>
            <person name="Januszkiewicz K."/>
            <person name="Wedrychowicz H."/>
        </authorList>
    </citation>
    <scope>NUCLEOTIDE SEQUENCE [LARGE SCALE GENOMIC DNA]</scope>
    <source>
        <strain evidence="5 6">DSM 22153</strain>
    </source>
</reference>
<dbReference type="InterPro" id="IPR022893">
    <property type="entry name" value="Shikimate_DH_fam"/>
</dbReference>
<keyword evidence="2" id="KW-0560">Oxidoreductase</keyword>
<organism evidence="5 6">
    <name type="scientific">Roseibium suaedae</name>
    <dbReference type="NCBI Taxonomy" id="735517"/>
    <lineage>
        <taxon>Bacteria</taxon>
        <taxon>Pseudomonadati</taxon>
        <taxon>Pseudomonadota</taxon>
        <taxon>Alphaproteobacteria</taxon>
        <taxon>Hyphomicrobiales</taxon>
        <taxon>Stappiaceae</taxon>
        <taxon>Roseibium</taxon>
    </lineage>
</organism>
<evidence type="ECO:0000313" key="5">
    <source>
        <dbReference type="EMBL" id="SHL54411.1"/>
    </source>
</evidence>
<evidence type="ECO:0000259" key="4">
    <source>
        <dbReference type="Pfam" id="PF08501"/>
    </source>
</evidence>
<gene>
    <name evidence="5" type="ORF">SAMN05444272_0840</name>
</gene>
<dbReference type="OrthoDB" id="7873617at2"/>
<sequence length="272" mass="28293">MIGAETRLVAMIGFPIAQVKSPANFNRHFDTQNDDRAMIAMELTPEAVKDFIATARGWTNLDGFVVTIPHKGAVAELVDEMSPRARFLGAVNAVRRDPDGRLTGDMTDGTGFVEALKQRHFSVAGKSALVVGAGGAGSAISLALADEGLSHLVLRDLDGNRAGALAAKLRLAYGSCTVETGIPAEGAFDLVVNCSPMGMSPGDALPVSENLLDQMPAGSLAADVVTSPEITPFLEAARKRGLAIQTGAEMAAAQMIQLGQAMGIFSAENSNA</sequence>
<dbReference type="Proteomes" id="UP000186002">
    <property type="component" value="Unassembled WGS sequence"/>
</dbReference>
<dbReference type="GO" id="GO:0009073">
    <property type="term" value="P:aromatic amino acid family biosynthetic process"/>
    <property type="evidence" value="ECO:0007669"/>
    <property type="project" value="UniProtKB-KW"/>
</dbReference>
<dbReference type="InterPro" id="IPR046346">
    <property type="entry name" value="Aminoacid_DH-like_N_sf"/>
</dbReference>
<dbReference type="PANTHER" id="PTHR21089:SF1">
    <property type="entry name" value="BIFUNCTIONAL 3-DEHYDROQUINATE DEHYDRATASE_SHIKIMATE DEHYDROGENASE, CHLOROPLASTIC"/>
    <property type="match status" value="1"/>
</dbReference>
<dbReference type="EMBL" id="FRBW01000001">
    <property type="protein sequence ID" value="SHL54411.1"/>
    <property type="molecule type" value="Genomic_DNA"/>
</dbReference>
<dbReference type="RefSeq" id="WP_073009178.1">
    <property type="nucleotide sequence ID" value="NZ_FRBW01000001.1"/>
</dbReference>
<dbReference type="PANTHER" id="PTHR21089">
    <property type="entry name" value="SHIKIMATE DEHYDROGENASE"/>
    <property type="match status" value="1"/>
</dbReference>
<dbReference type="InterPro" id="IPR036291">
    <property type="entry name" value="NAD(P)-bd_dom_sf"/>
</dbReference>